<gene>
    <name evidence="2" type="ORF">P1J78_02065</name>
</gene>
<dbReference type="RefSeq" id="WP_275565649.1">
    <property type="nucleotide sequence ID" value="NZ_JARGYC010000003.1"/>
</dbReference>
<dbReference type="InterPro" id="IPR019253">
    <property type="entry name" value="DUF2244_TM"/>
</dbReference>
<keyword evidence="3" id="KW-1185">Reference proteome</keyword>
<dbReference type="EMBL" id="JARGYC010000003">
    <property type="protein sequence ID" value="MDF0599505.1"/>
    <property type="molecule type" value="Genomic_DNA"/>
</dbReference>
<protein>
    <submittedName>
        <fullName evidence="2">DUF2244 domain-containing protein</fullName>
    </submittedName>
</protein>
<reference evidence="2" key="1">
    <citation type="submission" date="2023-03" db="EMBL/GenBank/DDBJ databases">
        <title>Multiphase analysis and comparison of six strains from genera Psychromarinibacter, Lutimaribacter, and Maritimibacter, including a novel species: Psychromarinibacter sediminicola sp. nov.</title>
        <authorList>
            <person name="Wang Y.-H."/>
            <person name="Ye M.-Q."/>
            <person name="Du Z.-J."/>
        </authorList>
    </citation>
    <scope>NUCLEOTIDE SEQUENCE</scope>
    <source>
        <strain evidence="2">C21-152</strain>
    </source>
</reference>
<dbReference type="Pfam" id="PF10003">
    <property type="entry name" value="DUF2244"/>
    <property type="match status" value="1"/>
</dbReference>
<sequence>MPYEWITPPPDGKAAELHAWPHRSLSPEGFVTFFGITFLLVLVPLSAVVGSPILWGLLPFVLGAFWAAWAFMKRSYADARLREDLSLWDDRIELIRSNPRGPAQSWQANPYWVKLKLHETGGPVEQYVTLEGAGRTVEIGAFLSPEERVALYHDLQDRLARLGQPSQ</sequence>
<feature type="transmembrane region" description="Helical" evidence="1">
    <location>
        <begin position="53"/>
        <end position="72"/>
    </location>
</feature>
<evidence type="ECO:0000313" key="2">
    <source>
        <dbReference type="EMBL" id="MDF0599505.1"/>
    </source>
</evidence>
<dbReference type="AlphaFoldDB" id="A0AAE3NRA2"/>
<evidence type="ECO:0000313" key="3">
    <source>
        <dbReference type="Proteomes" id="UP001220964"/>
    </source>
</evidence>
<feature type="transmembrane region" description="Helical" evidence="1">
    <location>
        <begin position="30"/>
        <end position="47"/>
    </location>
</feature>
<accession>A0AAE3NRA2</accession>
<proteinExistence type="predicted"/>
<keyword evidence="1" id="KW-1133">Transmembrane helix</keyword>
<keyword evidence="1" id="KW-0812">Transmembrane</keyword>
<name>A0AAE3NRA2_9RHOB</name>
<comment type="caution">
    <text evidence="2">The sequence shown here is derived from an EMBL/GenBank/DDBJ whole genome shotgun (WGS) entry which is preliminary data.</text>
</comment>
<evidence type="ECO:0000256" key="1">
    <source>
        <dbReference type="SAM" id="Phobius"/>
    </source>
</evidence>
<organism evidence="2 3">
    <name type="scientific">Psychromarinibacter sediminicola</name>
    <dbReference type="NCBI Taxonomy" id="3033385"/>
    <lineage>
        <taxon>Bacteria</taxon>
        <taxon>Pseudomonadati</taxon>
        <taxon>Pseudomonadota</taxon>
        <taxon>Alphaproteobacteria</taxon>
        <taxon>Rhodobacterales</taxon>
        <taxon>Paracoccaceae</taxon>
        <taxon>Psychromarinibacter</taxon>
    </lineage>
</organism>
<dbReference type="Proteomes" id="UP001220964">
    <property type="component" value="Unassembled WGS sequence"/>
</dbReference>
<keyword evidence="1" id="KW-0472">Membrane</keyword>